<proteinExistence type="predicted"/>
<dbReference type="Proteomes" id="UP001285521">
    <property type="component" value="Unassembled WGS sequence"/>
</dbReference>
<protein>
    <submittedName>
        <fullName evidence="2">Uncharacterized protein</fullName>
    </submittedName>
</protein>
<feature type="transmembrane region" description="Helical" evidence="1">
    <location>
        <begin position="117"/>
        <end position="138"/>
    </location>
</feature>
<evidence type="ECO:0000313" key="2">
    <source>
        <dbReference type="EMBL" id="MDX8036117.1"/>
    </source>
</evidence>
<feature type="transmembrane region" description="Helical" evidence="1">
    <location>
        <begin position="169"/>
        <end position="186"/>
    </location>
</feature>
<accession>A0ABU4TE14</accession>
<keyword evidence="1" id="KW-0472">Membrane</keyword>
<comment type="caution">
    <text evidence="2">The sequence shown here is derived from an EMBL/GenBank/DDBJ whole genome shotgun (WGS) entry which is preliminary data.</text>
</comment>
<gene>
    <name evidence="2" type="ORF">SK803_38475</name>
</gene>
<evidence type="ECO:0000313" key="3">
    <source>
        <dbReference type="Proteomes" id="UP001285521"/>
    </source>
</evidence>
<keyword evidence="1" id="KW-1133">Transmembrane helix</keyword>
<dbReference type="EMBL" id="JAXAVW010000041">
    <property type="protein sequence ID" value="MDX8036117.1"/>
    <property type="molecule type" value="Genomic_DNA"/>
</dbReference>
<reference evidence="2 3" key="2">
    <citation type="submission" date="2023-11" db="EMBL/GenBank/DDBJ databases">
        <authorList>
            <person name="Lara A.C."/>
            <person name="Chronakova A."/>
        </authorList>
    </citation>
    <scope>NUCLEOTIDE SEQUENCE [LARGE SCALE GENOMIC DNA]</scope>
    <source>
        <strain evidence="2 3">BCCO 10_0856</strain>
    </source>
</reference>
<name>A0ABU4TE14_9PSEU</name>
<sequence length="225" mass="26119">MDFALDTLLPALRLAVQVITAGSVVMYLATLGNPRSLRESLVTLHGLKTWPPTALFRWRRQEPRDGYEVTAYNRNTDEDNTLFPVFHLARWCPTYLMWPKRRQRTRDAMLRTARTTLGVKVVFLVAFFLGSFAVLVWLTFTHDWRWVVAVIVLAFHQLAYYVSNTYFHWLRWWRLLVIGTGCWLYLQGGVNATAAIVAAGTIMCSAILSQWQMVENQNHLNARRR</sequence>
<keyword evidence="1" id="KW-0812">Transmembrane</keyword>
<feature type="transmembrane region" description="Helical" evidence="1">
    <location>
        <begin position="192"/>
        <end position="214"/>
    </location>
</feature>
<feature type="transmembrane region" description="Helical" evidence="1">
    <location>
        <begin position="12"/>
        <end position="31"/>
    </location>
</feature>
<keyword evidence="3" id="KW-1185">Reference proteome</keyword>
<organism evidence="2 3">
    <name type="scientific">Lentzea miocenica</name>
    <dbReference type="NCBI Taxonomy" id="3095431"/>
    <lineage>
        <taxon>Bacteria</taxon>
        <taxon>Bacillati</taxon>
        <taxon>Actinomycetota</taxon>
        <taxon>Actinomycetes</taxon>
        <taxon>Pseudonocardiales</taxon>
        <taxon>Pseudonocardiaceae</taxon>
        <taxon>Lentzea</taxon>
    </lineage>
</organism>
<feature type="transmembrane region" description="Helical" evidence="1">
    <location>
        <begin position="144"/>
        <end position="162"/>
    </location>
</feature>
<reference evidence="2 3" key="1">
    <citation type="submission" date="2023-11" db="EMBL/GenBank/DDBJ databases">
        <title>Lentzea sokolovensis, sp. nov., Lentzea kristufkii, sp. nov., and Lentzea miocenensis, sp. nov., rare actinobacteria from Sokolov Coal Basin, Miocene lacustrine sediment, Czech Republic.</title>
        <authorList>
            <person name="Lara A."/>
            <person name="Kotroba L."/>
            <person name="Nouioui I."/>
            <person name="Neumann-Schaal M."/>
            <person name="Mast Y."/>
            <person name="Chronakova A."/>
        </authorList>
    </citation>
    <scope>NUCLEOTIDE SEQUENCE [LARGE SCALE GENOMIC DNA]</scope>
    <source>
        <strain evidence="2 3">BCCO 10_0856</strain>
    </source>
</reference>
<evidence type="ECO:0000256" key="1">
    <source>
        <dbReference type="SAM" id="Phobius"/>
    </source>
</evidence>
<dbReference type="RefSeq" id="WP_319971125.1">
    <property type="nucleotide sequence ID" value="NZ_JAXAVW010000041.1"/>
</dbReference>